<dbReference type="PROSITE" id="PS51462">
    <property type="entry name" value="NUDIX"/>
    <property type="match status" value="1"/>
</dbReference>
<organism evidence="11 12">
    <name type="scientific">Halopolyspora algeriensis</name>
    <dbReference type="NCBI Taxonomy" id="1500506"/>
    <lineage>
        <taxon>Bacteria</taxon>
        <taxon>Bacillati</taxon>
        <taxon>Actinomycetota</taxon>
        <taxon>Actinomycetes</taxon>
        <taxon>Actinomycetes incertae sedis</taxon>
        <taxon>Halopolyspora</taxon>
    </lineage>
</organism>
<dbReference type="Pfam" id="PF09297">
    <property type="entry name" value="Zn_ribbon_NUD"/>
    <property type="match status" value="1"/>
</dbReference>
<dbReference type="Proteomes" id="UP000253495">
    <property type="component" value="Unassembled WGS sequence"/>
</dbReference>
<evidence type="ECO:0000256" key="2">
    <source>
        <dbReference type="ARBA" id="ARBA00001947"/>
    </source>
</evidence>
<dbReference type="Pfam" id="PF00293">
    <property type="entry name" value="NUDIX"/>
    <property type="match status" value="1"/>
</dbReference>
<dbReference type="InterPro" id="IPR020084">
    <property type="entry name" value="NUDIX_hydrolase_CS"/>
</dbReference>
<accession>A0A368VMV0</accession>
<dbReference type="SUPFAM" id="SSF55811">
    <property type="entry name" value="Nudix"/>
    <property type="match status" value="1"/>
</dbReference>
<evidence type="ECO:0000256" key="1">
    <source>
        <dbReference type="ARBA" id="ARBA00001946"/>
    </source>
</evidence>
<dbReference type="InterPro" id="IPR050241">
    <property type="entry name" value="NAD-cap_RNA_hydrolase_NudC"/>
</dbReference>
<comment type="caution">
    <text evidence="11">The sequence shown here is derived from an EMBL/GenBank/DDBJ whole genome shotgun (WGS) entry which is preliminary data.</text>
</comment>
<dbReference type="InterPro" id="IPR015797">
    <property type="entry name" value="NUDIX_hydrolase-like_dom_sf"/>
</dbReference>
<evidence type="ECO:0000256" key="5">
    <source>
        <dbReference type="ARBA" id="ARBA00022723"/>
    </source>
</evidence>
<comment type="catalytic activity">
    <reaction evidence="9">
        <text>a 5'-end NAD(+)-phospho-ribonucleoside in mRNA + H2O = a 5'-end phospho-adenosine-phospho-ribonucleoside in mRNA + beta-nicotinamide D-ribonucleotide + 2 H(+)</text>
        <dbReference type="Rhea" id="RHEA:60876"/>
        <dbReference type="Rhea" id="RHEA-COMP:15698"/>
        <dbReference type="Rhea" id="RHEA-COMP:15719"/>
        <dbReference type="ChEBI" id="CHEBI:14649"/>
        <dbReference type="ChEBI" id="CHEBI:15377"/>
        <dbReference type="ChEBI" id="CHEBI:15378"/>
        <dbReference type="ChEBI" id="CHEBI:144029"/>
        <dbReference type="ChEBI" id="CHEBI:144051"/>
    </reaction>
    <physiologicalReaction direction="left-to-right" evidence="9">
        <dbReference type="Rhea" id="RHEA:60877"/>
    </physiologicalReaction>
</comment>
<gene>
    <name evidence="11" type="ORF">DFQ14_10896</name>
</gene>
<reference evidence="11 12" key="1">
    <citation type="submission" date="2018-07" db="EMBL/GenBank/DDBJ databases">
        <title>Genomic Encyclopedia of Type Strains, Phase III (KMG-III): the genomes of soil and plant-associated and newly described type strains.</title>
        <authorList>
            <person name="Whitman W."/>
        </authorList>
    </citation>
    <scope>NUCLEOTIDE SEQUENCE [LARGE SCALE GENOMIC DNA]</scope>
    <source>
        <strain evidence="11 12">CECT 8575</strain>
    </source>
</reference>
<comment type="cofactor">
    <cofactor evidence="2">
        <name>Zn(2+)</name>
        <dbReference type="ChEBI" id="CHEBI:29105"/>
    </cofactor>
</comment>
<feature type="domain" description="Nudix hydrolase" evidence="10">
    <location>
        <begin position="179"/>
        <end position="304"/>
    </location>
</feature>
<dbReference type="AlphaFoldDB" id="A0A368VMV0"/>
<sequence length="321" mass="35048">MTSQEQAQAGSADGAAAAFTSPQFQLDTDPLLSRATTVDRTEMTRDISQEDTMWWSHGRVLLVDVRGRTEVTGDNRLVYHPATEFGERPAAGAILLGVQDGVAYWALRAQGDQRQSGWRDLRTAGGLLGDTDAGLLTTAVGLLAWHDRARYCAVCGASTTRVRAGWARRCTGCDQEEYPRTDPSMISLIHDGTDHVLLARQAGWPADRYSVLAGFVEVGESLEACVRREVFEEVGLGVTDVRYLGSQPWPFPRSLMVGFAAVADPSVALQPAAGEIDDARWIHRDHVRAALDADGPVQGLRLPPGISIAYRMLRGWATWPY</sequence>
<dbReference type="EMBL" id="QPJC01000008">
    <property type="protein sequence ID" value="RCW42840.1"/>
    <property type="molecule type" value="Genomic_DNA"/>
</dbReference>
<dbReference type="OrthoDB" id="9791656at2"/>
<keyword evidence="8" id="KW-0520">NAD</keyword>
<dbReference type="InterPro" id="IPR049734">
    <property type="entry name" value="NudC-like_C"/>
</dbReference>
<evidence type="ECO:0000256" key="8">
    <source>
        <dbReference type="ARBA" id="ARBA00023027"/>
    </source>
</evidence>
<dbReference type="CDD" id="cd03429">
    <property type="entry name" value="NUDIX_NADH_pyrophosphatase_Nudt13"/>
    <property type="match status" value="1"/>
</dbReference>
<dbReference type="InterPro" id="IPR000086">
    <property type="entry name" value="NUDIX_hydrolase_dom"/>
</dbReference>
<dbReference type="RefSeq" id="WP_114453639.1">
    <property type="nucleotide sequence ID" value="NZ_QPJC01000008.1"/>
</dbReference>
<dbReference type="GO" id="GO:0046872">
    <property type="term" value="F:metal ion binding"/>
    <property type="evidence" value="ECO:0007669"/>
    <property type="project" value="UniProtKB-KW"/>
</dbReference>
<name>A0A368VMV0_9ACTN</name>
<proteinExistence type="inferred from homology"/>
<dbReference type="InterPro" id="IPR015375">
    <property type="entry name" value="NADH_PPase-like_N"/>
</dbReference>
<keyword evidence="6" id="KW-0378">Hydrolase</keyword>
<evidence type="ECO:0000256" key="6">
    <source>
        <dbReference type="ARBA" id="ARBA00022801"/>
    </source>
</evidence>
<dbReference type="GO" id="GO:0005829">
    <property type="term" value="C:cytosol"/>
    <property type="evidence" value="ECO:0007669"/>
    <property type="project" value="TreeGrafter"/>
</dbReference>
<evidence type="ECO:0000256" key="9">
    <source>
        <dbReference type="ARBA" id="ARBA00023679"/>
    </source>
</evidence>
<evidence type="ECO:0000256" key="7">
    <source>
        <dbReference type="ARBA" id="ARBA00022842"/>
    </source>
</evidence>
<dbReference type="NCBIfam" id="NF001299">
    <property type="entry name" value="PRK00241.1"/>
    <property type="match status" value="1"/>
</dbReference>
<keyword evidence="5" id="KW-0479">Metal-binding</keyword>
<dbReference type="Pfam" id="PF09296">
    <property type="entry name" value="NUDIX-like"/>
    <property type="match status" value="1"/>
</dbReference>
<dbReference type="InterPro" id="IPR015376">
    <property type="entry name" value="Znr_NADH_PPase"/>
</dbReference>
<dbReference type="PANTHER" id="PTHR42904:SF6">
    <property type="entry name" value="NAD-CAPPED RNA HYDROLASE NUDT12"/>
    <property type="match status" value="1"/>
</dbReference>
<evidence type="ECO:0000259" key="10">
    <source>
        <dbReference type="PROSITE" id="PS51462"/>
    </source>
</evidence>
<evidence type="ECO:0000313" key="11">
    <source>
        <dbReference type="EMBL" id="RCW42840.1"/>
    </source>
</evidence>
<protein>
    <recommendedName>
        <fullName evidence="4">NAD(+) diphosphatase</fullName>
        <ecNumber evidence="4">3.6.1.22</ecNumber>
    </recommendedName>
</protein>
<dbReference type="Gene3D" id="3.90.79.20">
    <property type="match status" value="1"/>
</dbReference>
<evidence type="ECO:0000313" key="12">
    <source>
        <dbReference type="Proteomes" id="UP000253495"/>
    </source>
</evidence>
<dbReference type="EC" id="3.6.1.22" evidence="4"/>
<dbReference type="PANTHER" id="PTHR42904">
    <property type="entry name" value="NUDIX HYDROLASE, NUDC SUBFAMILY"/>
    <property type="match status" value="1"/>
</dbReference>
<dbReference type="Gene3D" id="3.90.79.10">
    <property type="entry name" value="Nucleoside Triphosphate Pyrophosphohydrolase"/>
    <property type="match status" value="1"/>
</dbReference>
<keyword evidence="12" id="KW-1185">Reference proteome</keyword>
<comment type="cofactor">
    <cofactor evidence="1">
        <name>Mg(2+)</name>
        <dbReference type="ChEBI" id="CHEBI:18420"/>
    </cofactor>
</comment>
<evidence type="ECO:0000256" key="4">
    <source>
        <dbReference type="ARBA" id="ARBA00012381"/>
    </source>
</evidence>
<dbReference type="PROSITE" id="PS00893">
    <property type="entry name" value="NUDIX_BOX"/>
    <property type="match status" value="1"/>
</dbReference>
<evidence type="ECO:0000256" key="3">
    <source>
        <dbReference type="ARBA" id="ARBA00009595"/>
    </source>
</evidence>
<keyword evidence="7" id="KW-0460">Magnesium</keyword>
<dbReference type="GO" id="GO:0035529">
    <property type="term" value="F:NADH pyrophosphatase activity"/>
    <property type="evidence" value="ECO:0007669"/>
    <property type="project" value="TreeGrafter"/>
</dbReference>
<dbReference type="GO" id="GO:0019677">
    <property type="term" value="P:NAD+ catabolic process"/>
    <property type="evidence" value="ECO:0007669"/>
    <property type="project" value="TreeGrafter"/>
</dbReference>
<dbReference type="GO" id="GO:0006742">
    <property type="term" value="P:NADP+ catabolic process"/>
    <property type="evidence" value="ECO:0007669"/>
    <property type="project" value="TreeGrafter"/>
</dbReference>
<comment type="similarity">
    <text evidence="3">Belongs to the Nudix hydrolase family. NudC subfamily.</text>
</comment>